<keyword evidence="3" id="KW-0812">Transmembrane</keyword>
<dbReference type="GO" id="GO:0016020">
    <property type="term" value="C:membrane"/>
    <property type="evidence" value="ECO:0007669"/>
    <property type="project" value="UniProtKB-SubCell"/>
</dbReference>
<dbReference type="Pfam" id="PF00892">
    <property type="entry name" value="EamA"/>
    <property type="match status" value="1"/>
</dbReference>
<reference evidence="7" key="1">
    <citation type="submission" date="2015-06" db="UniProtKB">
        <authorList>
            <consortium name="EnsemblPlants"/>
        </authorList>
    </citation>
    <scope>IDENTIFICATION</scope>
</reference>
<feature type="domain" description="EamA" evidence="6">
    <location>
        <begin position="319"/>
        <end position="457"/>
    </location>
</feature>
<dbReference type="SUPFAM" id="SSF103481">
    <property type="entry name" value="Multidrug resistance efflux transporter EmrE"/>
    <property type="match status" value="1"/>
</dbReference>
<comment type="similarity">
    <text evidence="2">Belongs to the drug/metabolite transporter (DMT) superfamily. Plant drug/metabolite exporter (P-DME) (TC 2.A.7.4) family.</text>
</comment>
<keyword evidence="4" id="KW-1133">Transmembrane helix</keyword>
<evidence type="ECO:0000256" key="5">
    <source>
        <dbReference type="ARBA" id="ARBA00023136"/>
    </source>
</evidence>
<dbReference type="InterPro" id="IPR030184">
    <property type="entry name" value="WAT1-related"/>
</dbReference>
<evidence type="ECO:0000259" key="6">
    <source>
        <dbReference type="Pfam" id="PF00892"/>
    </source>
</evidence>
<dbReference type="PANTHER" id="PTHR31218">
    <property type="entry name" value="WAT1-RELATED PROTEIN"/>
    <property type="match status" value="1"/>
</dbReference>
<organism evidence="7">
    <name type="scientific">Aegilops tauschii</name>
    <name type="common">Tausch's goatgrass</name>
    <name type="synonym">Aegilops squarrosa</name>
    <dbReference type="NCBI Taxonomy" id="37682"/>
    <lineage>
        <taxon>Eukaryota</taxon>
        <taxon>Viridiplantae</taxon>
        <taxon>Streptophyta</taxon>
        <taxon>Embryophyta</taxon>
        <taxon>Tracheophyta</taxon>
        <taxon>Spermatophyta</taxon>
        <taxon>Magnoliopsida</taxon>
        <taxon>Liliopsida</taxon>
        <taxon>Poales</taxon>
        <taxon>Poaceae</taxon>
        <taxon>BOP clade</taxon>
        <taxon>Pooideae</taxon>
        <taxon>Triticodae</taxon>
        <taxon>Triticeae</taxon>
        <taxon>Triticinae</taxon>
        <taxon>Aegilops</taxon>
    </lineage>
</organism>
<name>N1QVH0_AEGTA</name>
<proteinExistence type="inferred from homology"/>
<evidence type="ECO:0000313" key="7">
    <source>
        <dbReference type="EnsemblPlants" id="EMT13376"/>
    </source>
</evidence>
<protein>
    <submittedName>
        <fullName evidence="7">Auxin-induced protein 5NG4</fullName>
    </submittedName>
</protein>
<sequence length="525" mass="57814">MGMGWGVVNDVKPYLAMVLLQVGFAGMNIVAVSSLKGGMSHFVLVVYRNIVATAFMAPFALYFERWCNKLHDHHSWNLIQKSADAHLDILPFCAGFFFARIFFVFINWQGNTKKIKSKNYIQESWKVKATSDKGFDLVVLIDYPIKNYWVKIIGHTLVGHIWQWRRFGSLPWERRPKMTTTIFIKIMWLAFLEYVRMINYTELFLDYRLTCRCPLSLRPVLDQNVYFMGAKLTSAGFSTALLNTLPAVTFVLALILRMEKVRLRSLHSQAKIAGTVLTVAGAVLMVLYHGPALRFPWTKGHHHATIGGQGAAARDWLVGTIMLIASCMIWPGFFILQANTLRSYPAELSLTALICGMGSLMSGAVALVAERANTQVWAIGFDNRLFTVVYGGIVCSGVAYYLQGVVSRQRGPVFVTAFSPLSMVITAVMGSIILKEEITLGSVIGAVIIVSGLYFLIWGKSKDAISPSQVSDVSVKGAGELPLTSVTNGHGHGKQCGHAHGKQCGLGNGNGGHVDVETPTTNGHC</sequence>
<evidence type="ECO:0000256" key="2">
    <source>
        <dbReference type="ARBA" id="ARBA00007635"/>
    </source>
</evidence>
<dbReference type="GO" id="GO:0022857">
    <property type="term" value="F:transmembrane transporter activity"/>
    <property type="evidence" value="ECO:0007669"/>
    <property type="project" value="InterPro"/>
</dbReference>
<dbReference type="AlphaFoldDB" id="N1QVH0"/>
<evidence type="ECO:0000256" key="1">
    <source>
        <dbReference type="ARBA" id="ARBA00004141"/>
    </source>
</evidence>
<dbReference type="InterPro" id="IPR000620">
    <property type="entry name" value="EamA_dom"/>
</dbReference>
<dbReference type="EnsemblPlants" id="EMT13376">
    <property type="protein sequence ID" value="EMT13376"/>
    <property type="gene ID" value="F775_18116"/>
</dbReference>
<accession>N1QVH0</accession>
<evidence type="ECO:0000256" key="4">
    <source>
        <dbReference type="ARBA" id="ARBA00022989"/>
    </source>
</evidence>
<comment type="subcellular location">
    <subcellularLocation>
        <location evidence="1">Membrane</location>
        <topology evidence="1">Multi-pass membrane protein</topology>
    </subcellularLocation>
</comment>
<keyword evidence="5" id="KW-0472">Membrane</keyword>
<evidence type="ECO:0000256" key="3">
    <source>
        <dbReference type="ARBA" id="ARBA00022692"/>
    </source>
</evidence>
<dbReference type="InterPro" id="IPR037185">
    <property type="entry name" value="EmrE-like"/>
</dbReference>